<dbReference type="Pfam" id="PF03372">
    <property type="entry name" value="Exo_endo_phos"/>
    <property type="match status" value="1"/>
</dbReference>
<dbReference type="InterPro" id="IPR043502">
    <property type="entry name" value="DNA/RNA_pol_sf"/>
</dbReference>
<dbReference type="InterPro" id="IPR036691">
    <property type="entry name" value="Endo/exonu/phosph_ase_sf"/>
</dbReference>
<dbReference type="OrthoDB" id="410104at2759"/>
<protein>
    <submittedName>
        <fullName evidence="3">Reverse transcriptase domain-containing protein</fullName>
    </submittedName>
</protein>
<sequence length="567" mass="65286">MMQARKIKYDVIGLTETRRHRPLHAVFETGEELFLGTCDSRGVGGVGVLVNTHLAMNIGSYESLTTRIGRLRLRRCGSIPAPTIFVAYAPTSSYEEEELEAFYMDLERLYREDHTFFKVIVGDFNAKIGSRRTAEELHIGTHGVEQGESLSEFIMTTHTIHGNSQFQKPSHLRWTWESPGGQFHNEIDHIIFNQRFCLTDVALFRIRGERAIKFRKRSPKTSINWVNFASFASKWEDSVIDNIDEEYNRLVEHLHDSATKAESLQVAKRRLSSETLELIRQRGIARAAGNYQRTSELAKLCREAIKEDLKERRAAVMDEAAEAGKSIRKARRSFANYKTKMTSLRRPDGTVTASRRAMEKVIYDFYSDLFDSHVYLPTHHLRQDEYIAPSVLRSEIRHAIPLMKNCTAPGPDRIKPEHLKSIPPVIIKTLARLFTRYLSECKVPTSWKTSKTVLLYKKGDPDDIGNYRPICLLSVIYKLFTRVILNRIGRLLEEGQPCEQAGFRRGFSTIDHIHTLTRLIEVWREYKMPLCLTLIDLKKAFDTYETEALIEALGNQGVPTQYIRMLR</sequence>
<dbReference type="WBParaSite" id="HCON_00044980-00001">
    <property type="protein sequence ID" value="HCON_00044980-00001"/>
    <property type="gene ID" value="HCON_00044980"/>
</dbReference>
<accession>A0A7I4Y249</accession>
<name>A0A7I4Y249_HAECO</name>
<keyword evidence="2" id="KW-1185">Reference proteome</keyword>
<dbReference type="PROSITE" id="PS50878">
    <property type="entry name" value="RT_POL"/>
    <property type="match status" value="1"/>
</dbReference>
<dbReference type="InterPro" id="IPR000477">
    <property type="entry name" value="RT_dom"/>
</dbReference>
<dbReference type="Proteomes" id="UP000025227">
    <property type="component" value="Unplaced"/>
</dbReference>
<dbReference type="Pfam" id="PF00078">
    <property type="entry name" value="RVT_1"/>
    <property type="match status" value="1"/>
</dbReference>
<reference evidence="3" key="1">
    <citation type="submission" date="2020-12" db="UniProtKB">
        <authorList>
            <consortium name="WormBaseParasite"/>
        </authorList>
    </citation>
    <scope>IDENTIFICATION</scope>
    <source>
        <strain evidence="3">MHco3</strain>
    </source>
</reference>
<evidence type="ECO:0000313" key="3">
    <source>
        <dbReference type="WBParaSite" id="HCON_00044980-00001"/>
    </source>
</evidence>
<dbReference type="AlphaFoldDB" id="A0A7I4Y249"/>
<dbReference type="SUPFAM" id="SSF56672">
    <property type="entry name" value="DNA/RNA polymerases"/>
    <property type="match status" value="1"/>
</dbReference>
<evidence type="ECO:0000259" key="1">
    <source>
        <dbReference type="PROSITE" id="PS50878"/>
    </source>
</evidence>
<evidence type="ECO:0000313" key="2">
    <source>
        <dbReference type="Proteomes" id="UP000025227"/>
    </source>
</evidence>
<organism evidence="2 3">
    <name type="scientific">Haemonchus contortus</name>
    <name type="common">Barber pole worm</name>
    <dbReference type="NCBI Taxonomy" id="6289"/>
    <lineage>
        <taxon>Eukaryota</taxon>
        <taxon>Metazoa</taxon>
        <taxon>Ecdysozoa</taxon>
        <taxon>Nematoda</taxon>
        <taxon>Chromadorea</taxon>
        <taxon>Rhabditida</taxon>
        <taxon>Rhabditina</taxon>
        <taxon>Rhabditomorpha</taxon>
        <taxon>Strongyloidea</taxon>
        <taxon>Trichostrongylidae</taxon>
        <taxon>Haemonchus</taxon>
    </lineage>
</organism>
<dbReference type="PANTHER" id="PTHR19446">
    <property type="entry name" value="REVERSE TRANSCRIPTASES"/>
    <property type="match status" value="1"/>
</dbReference>
<dbReference type="Gene3D" id="3.60.10.10">
    <property type="entry name" value="Endonuclease/exonuclease/phosphatase"/>
    <property type="match status" value="1"/>
</dbReference>
<dbReference type="SUPFAM" id="SSF56219">
    <property type="entry name" value="DNase I-like"/>
    <property type="match status" value="1"/>
</dbReference>
<feature type="domain" description="Reverse transcriptase" evidence="1">
    <location>
        <begin position="436"/>
        <end position="567"/>
    </location>
</feature>
<dbReference type="GO" id="GO:0003824">
    <property type="term" value="F:catalytic activity"/>
    <property type="evidence" value="ECO:0007669"/>
    <property type="project" value="InterPro"/>
</dbReference>
<dbReference type="CDD" id="cd01650">
    <property type="entry name" value="RT_nLTR_like"/>
    <property type="match status" value="1"/>
</dbReference>
<proteinExistence type="predicted"/>
<dbReference type="InterPro" id="IPR005135">
    <property type="entry name" value="Endo/exonuclease/phosphatase"/>
</dbReference>